<proteinExistence type="predicted"/>
<reference evidence="1" key="1">
    <citation type="submission" date="2021-01" db="EMBL/GenBank/DDBJ databases">
        <authorList>
            <person name="Kaushik A."/>
        </authorList>
    </citation>
    <scope>NUCLEOTIDE SEQUENCE</scope>
    <source>
        <strain evidence="1">Type strain: AG8-Rh-89/</strain>
    </source>
</reference>
<dbReference type="EMBL" id="CAJMWZ010005126">
    <property type="protein sequence ID" value="CAE6501022.1"/>
    <property type="molecule type" value="Genomic_DNA"/>
</dbReference>
<name>A0A8H3CUN7_9AGAM</name>
<evidence type="ECO:0008006" key="3">
    <source>
        <dbReference type="Google" id="ProtNLM"/>
    </source>
</evidence>
<dbReference type="Proteomes" id="UP000663850">
    <property type="component" value="Unassembled WGS sequence"/>
</dbReference>
<protein>
    <recommendedName>
        <fullName evidence="3">Fungal-specific transcription factor domain protein</fullName>
    </recommendedName>
</protein>
<accession>A0A8H3CUN7</accession>
<evidence type="ECO:0000313" key="2">
    <source>
        <dbReference type="Proteomes" id="UP000663850"/>
    </source>
</evidence>
<organism evidence="1 2">
    <name type="scientific">Rhizoctonia solani</name>
    <dbReference type="NCBI Taxonomy" id="456999"/>
    <lineage>
        <taxon>Eukaryota</taxon>
        <taxon>Fungi</taxon>
        <taxon>Dikarya</taxon>
        <taxon>Basidiomycota</taxon>
        <taxon>Agaricomycotina</taxon>
        <taxon>Agaricomycetes</taxon>
        <taxon>Cantharellales</taxon>
        <taxon>Ceratobasidiaceae</taxon>
        <taxon>Rhizoctonia</taxon>
    </lineage>
</organism>
<dbReference type="AlphaFoldDB" id="A0A8H3CUN7"/>
<gene>
    <name evidence="1" type="ORF">RDB_LOCUS95264</name>
</gene>
<evidence type="ECO:0000313" key="1">
    <source>
        <dbReference type="EMBL" id="CAE6501022.1"/>
    </source>
</evidence>
<dbReference type="Pfam" id="PF11951">
    <property type="entry name" value="Fungal_trans_2"/>
    <property type="match status" value="1"/>
</dbReference>
<dbReference type="InterPro" id="IPR021858">
    <property type="entry name" value="Fun_TF"/>
</dbReference>
<comment type="caution">
    <text evidence="1">The sequence shown here is derived from an EMBL/GenBank/DDBJ whole genome shotgun (WGS) entry which is preliminary data.</text>
</comment>
<sequence length="571" mass="64199">MRAQSAVQHLPTSPFQICSIPNISSEPEFESLSGFSSPFALTRDVSGNPPANNSLDIRPSAIDSSPPILRFDSSRLLKVAKTFDIGWYSSSHLPSMSTQSTLGNVQAPEHILFRPDCLSQSIHSSKDYDQMTRAEKILSLTSRIDTSQLNPSFPDVEDQEVKDNDPEGLTQLMWVSPTMDALAPNNFLPSVLQNFAHWVPLVMFEPLRITQCTKEHITGYFSSSDADRARIMLVGRVLGMLLNSPVINNKGQLIVSLLRADLDRETSIYTSTRFSLRPDVARAQAGRLLIKHLENIAMQAPVYPLGVIFNLLRNATPIFRYTCLDPPGLPVYLPNVLTDPESNLRHFVSLDVVLSATTGRPTLCEYEIGSSLELCDQLLQYQEHYGFQWLHGVPDQFILMLAWISTLHERRVNVEPEVLTQIERDLSNIKLLPVDSTDPALRIGRMAVQEGWRHAVYVYLYMTLYGAHSKDPRVEQALKGFMRLVNGINPGRNPDSFLAIPMIIVGVATSKQRDRATIRRRILALQECQNPASSWSDHVRILEDVWIRTSIEGRATKWTDLRIACRKVTGV</sequence>